<keyword evidence="3" id="KW-1185">Reference proteome</keyword>
<dbReference type="GeneID" id="17041231"/>
<feature type="compositionally biased region" description="Low complexity" evidence="1">
    <location>
        <begin position="91"/>
        <end position="107"/>
    </location>
</feature>
<organism evidence="2 3">
    <name type="scientific">Coccomyxa subellipsoidea (strain C-169)</name>
    <name type="common">Green microalga</name>
    <dbReference type="NCBI Taxonomy" id="574566"/>
    <lineage>
        <taxon>Eukaryota</taxon>
        <taxon>Viridiplantae</taxon>
        <taxon>Chlorophyta</taxon>
        <taxon>core chlorophytes</taxon>
        <taxon>Trebouxiophyceae</taxon>
        <taxon>Trebouxiophyceae incertae sedis</taxon>
        <taxon>Coccomyxaceae</taxon>
        <taxon>Coccomyxa</taxon>
        <taxon>Coccomyxa subellipsoidea</taxon>
    </lineage>
</organism>
<dbReference type="OrthoDB" id="10597380at2759"/>
<feature type="compositionally biased region" description="Low complexity" evidence="1">
    <location>
        <begin position="75"/>
        <end position="85"/>
    </location>
</feature>
<evidence type="ECO:0000313" key="3">
    <source>
        <dbReference type="Proteomes" id="UP000007264"/>
    </source>
</evidence>
<dbReference type="Proteomes" id="UP000007264">
    <property type="component" value="Unassembled WGS sequence"/>
</dbReference>
<dbReference type="AlphaFoldDB" id="I0YXX4"/>
<reference evidence="2 3" key="1">
    <citation type="journal article" date="2012" name="Genome Biol.">
        <title>The genome of the polar eukaryotic microalga coccomyxa subellipsoidea reveals traits of cold adaptation.</title>
        <authorList>
            <person name="Blanc G."/>
            <person name="Agarkova I."/>
            <person name="Grimwood J."/>
            <person name="Kuo A."/>
            <person name="Brueggeman A."/>
            <person name="Dunigan D."/>
            <person name="Gurnon J."/>
            <person name="Ladunga I."/>
            <person name="Lindquist E."/>
            <person name="Lucas S."/>
            <person name="Pangilinan J."/>
            <person name="Proschold T."/>
            <person name="Salamov A."/>
            <person name="Schmutz J."/>
            <person name="Weeks D."/>
            <person name="Yamada T."/>
            <person name="Claverie J.M."/>
            <person name="Grigoriev I."/>
            <person name="Van Etten J."/>
            <person name="Lomsadze A."/>
            <person name="Borodovsky M."/>
        </authorList>
    </citation>
    <scope>NUCLEOTIDE SEQUENCE [LARGE SCALE GENOMIC DNA]</scope>
    <source>
        <strain evidence="2 3">C-169</strain>
    </source>
</reference>
<evidence type="ECO:0000256" key="1">
    <source>
        <dbReference type="SAM" id="MobiDB-lite"/>
    </source>
</evidence>
<accession>I0YXX4</accession>
<dbReference type="EMBL" id="AGSI01000008">
    <property type="protein sequence ID" value="EIE23243.1"/>
    <property type="molecule type" value="Genomic_DNA"/>
</dbReference>
<sequence>MAGGQLNQERMRVQTLRSRLTHMENQYHATLDRISDSTLIPAHRTFTESDGADDPVTMSCLPFGGGGGGRPKQLPAPAASRAVPAAPSPSFPHSGPSSPSVSSSAGGVTEGAGMADVAVYGGVGEQREMAVLPVSTAVSVG</sequence>
<name>I0YXX4_COCSC</name>
<proteinExistence type="predicted"/>
<feature type="region of interest" description="Disordered" evidence="1">
    <location>
        <begin position="46"/>
        <end position="109"/>
    </location>
</feature>
<dbReference type="RefSeq" id="XP_005647787.1">
    <property type="nucleotide sequence ID" value="XM_005647730.1"/>
</dbReference>
<protein>
    <submittedName>
        <fullName evidence="2">Uncharacterized protein</fullName>
    </submittedName>
</protein>
<gene>
    <name evidence="2" type="ORF">COCSUDRAFT_63599</name>
</gene>
<evidence type="ECO:0000313" key="2">
    <source>
        <dbReference type="EMBL" id="EIE23243.1"/>
    </source>
</evidence>
<comment type="caution">
    <text evidence="2">The sequence shown here is derived from an EMBL/GenBank/DDBJ whole genome shotgun (WGS) entry which is preliminary data.</text>
</comment>
<dbReference type="KEGG" id="csl:COCSUDRAFT_63599"/>